<dbReference type="CDD" id="cd01028">
    <property type="entry name" value="TOPRIM_TopoIA"/>
    <property type="match status" value="1"/>
</dbReference>
<dbReference type="SMART" id="SM00437">
    <property type="entry name" value="TOP1Ac"/>
    <property type="match status" value="1"/>
</dbReference>
<dbReference type="GO" id="GO:0043597">
    <property type="term" value="C:cytoplasmic replication fork"/>
    <property type="evidence" value="ECO:0007669"/>
    <property type="project" value="TreeGrafter"/>
</dbReference>
<dbReference type="Gene3D" id="3.40.50.140">
    <property type="match status" value="1"/>
</dbReference>
<gene>
    <name evidence="5" type="ORF">EZ315_13790</name>
</gene>
<dbReference type="SMART" id="SM00493">
    <property type="entry name" value="TOPRIM"/>
    <property type="match status" value="1"/>
</dbReference>
<keyword evidence="6" id="KW-1185">Reference proteome</keyword>
<dbReference type="PANTHER" id="PTHR11390">
    <property type="entry name" value="PROKARYOTIC DNA TOPOISOMERASE"/>
    <property type="match status" value="1"/>
</dbReference>
<evidence type="ECO:0000256" key="1">
    <source>
        <dbReference type="ARBA" id="ARBA00023029"/>
    </source>
</evidence>
<dbReference type="PROSITE" id="PS52039">
    <property type="entry name" value="TOPO_IA_2"/>
    <property type="match status" value="1"/>
</dbReference>
<keyword evidence="3 5" id="KW-0413">Isomerase</keyword>
<organism evidence="5 6">
    <name type="scientific">Duncaniella freteri</name>
    <dbReference type="NCBI Taxonomy" id="2530391"/>
    <lineage>
        <taxon>Bacteria</taxon>
        <taxon>Pseudomonadati</taxon>
        <taxon>Bacteroidota</taxon>
        <taxon>Bacteroidia</taxon>
        <taxon>Bacteroidales</taxon>
        <taxon>Muribaculaceae</taxon>
        <taxon>Duncaniella</taxon>
    </lineage>
</organism>
<evidence type="ECO:0000313" key="5">
    <source>
        <dbReference type="EMBL" id="TGG36894.1"/>
    </source>
</evidence>
<keyword evidence="1" id="KW-0799">Topoisomerase</keyword>
<dbReference type="GO" id="GO:0003917">
    <property type="term" value="F:DNA topoisomerase type I (single strand cut, ATP-independent) activity"/>
    <property type="evidence" value="ECO:0007669"/>
    <property type="project" value="InterPro"/>
</dbReference>
<dbReference type="InterPro" id="IPR013497">
    <property type="entry name" value="Topo_IA_cen"/>
</dbReference>
<dbReference type="Gene3D" id="1.10.460.10">
    <property type="entry name" value="Topoisomerase I, domain 2"/>
    <property type="match status" value="1"/>
</dbReference>
<dbReference type="Pfam" id="PF01751">
    <property type="entry name" value="Toprim"/>
    <property type="match status" value="1"/>
</dbReference>
<evidence type="ECO:0000313" key="6">
    <source>
        <dbReference type="Proteomes" id="UP000297635"/>
    </source>
</evidence>
<reference evidence="5 6" key="1">
    <citation type="submission" date="2019-02" db="EMBL/GenBank/DDBJ databases">
        <title>Isolation and identification of novel species under the genus Muribaculum.</title>
        <authorList>
            <person name="Miyake S."/>
            <person name="Ding Y."/>
            <person name="Low A."/>
            <person name="Soh M."/>
            <person name="Seedorf H."/>
        </authorList>
    </citation>
    <scope>NUCLEOTIDE SEQUENCE [LARGE SCALE GENOMIC DNA]</scope>
    <source>
        <strain evidence="5 6">TLL-A3</strain>
    </source>
</reference>
<evidence type="ECO:0000256" key="3">
    <source>
        <dbReference type="ARBA" id="ARBA00023235"/>
    </source>
</evidence>
<dbReference type="Gene3D" id="2.70.20.10">
    <property type="entry name" value="Topoisomerase I, domain 3"/>
    <property type="match status" value="1"/>
</dbReference>
<keyword evidence="2" id="KW-0238">DNA-binding</keyword>
<dbReference type="Pfam" id="PF13342">
    <property type="entry name" value="Toprim_Crpt"/>
    <property type="match status" value="1"/>
</dbReference>
<sequence length="668" mass="75092">MITVIAQSARIARTISYALGADFEYNGYYANEKYFITWTYGHMVELSAPGMGRDFWLSNHSFPILPESFPLTHAPSQHASGRYMPDPQLAVIKHLLEKSRKVILATDPTERGDLMAGYLLRFLNFEGKVVRVALNDLMHETIKNAITYPSDNISGFADNLRQLELYDRMDWLTNLNINRAIAFSVGRNTYPVSRTSLPILHLVAEREKAIKEFSPKKSVIPTITVRDSDGGVFSFRCSDEWDDIPEGFNEAVKAGAPVEVVSIETEQVDTKSPKLLNIEELQKMAALHFGMDPLETYRIARGLYEKKRISFPGSSRAGLIRRDFDDFKKDVYPAMCIAKCFKALMGDNYSPYYTTSAKSLYNRPHGIVLTAFPFVGLSDDERKIIYLVGRGMLATFQRSFRRNVTKVTLACGGYTFIAKYVKVVRTGWVRLFDDTIKSSRAVPNVEIGQSLTVESVGEIGRTTKQPVPMVDFTLLKMALSLHEPDCRENVVKDIRYLRSHGYLHRNLAGEYSLTEKGQALAYVTRDMKIASADDIKFWESAVYQVATDQLPESVFNDILHKYVTDVTNELLASHKLSKPMGVEEVCPKCGHGKMRIFGKIAKCNNPECGHYIHRQIQGVTLSSREIHNLLSIGSTSTIRGFIGADGKPFAGKVTLDDNHSPIVIQVSK</sequence>
<dbReference type="InterPro" id="IPR023405">
    <property type="entry name" value="Topo_IA_core_domain"/>
</dbReference>
<dbReference type="Pfam" id="PF01131">
    <property type="entry name" value="Topoisom_bac"/>
    <property type="match status" value="1"/>
</dbReference>
<dbReference type="SUPFAM" id="SSF56712">
    <property type="entry name" value="Prokaryotic type I DNA topoisomerase"/>
    <property type="match status" value="1"/>
</dbReference>
<dbReference type="GO" id="GO:0006265">
    <property type="term" value="P:DNA topological change"/>
    <property type="evidence" value="ECO:0007669"/>
    <property type="project" value="InterPro"/>
</dbReference>
<dbReference type="GO" id="GO:0006310">
    <property type="term" value="P:DNA recombination"/>
    <property type="evidence" value="ECO:0007669"/>
    <property type="project" value="TreeGrafter"/>
</dbReference>
<evidence type="ECO:0000259" key="4">
    <source>
        <dbReference type="PROSITE" id="PS52039"/>
    </source>
</evidence>
<feature type="domain" description="Topo IA-type catalytic" evidence="4">
    <location>
        <begin position="156"/>
        <end position="567"/>
    </location>
</feature>
<dbReference type="GeneID" id="82150863"/>
<comment type="caution">
    <text evidence="5">The sequence shown here is derived from an EMBL/GenBank/DDBJ whole genome shotgun (WGS) entry which is preliminary data.</text>
</comment>
<evidence type="ECO:0000256" key="2">
    <source>
        <dbReference type="ARBA" id="ARBA00023125"/>
    </source>
</evidence>
<protein>
    <submittedName>
        <fullName evidence="5">Type IA DNA topoisomerase</fullName>
    </submittedName>
</protein>
<accession>A0A4Z0V2B8</accession>
<name>A0A4Z0V2B8_9BACT</name>
<dbReference type="InterPro" id="IPR025589">
    <property type="entry name" value="Toprim_C_rpt"/>
</dbReference>
<dbReference type="GO" id="GO:0006281">
    <property type="term" value="P:DNA repair"/>
    <property type="evidence" value="ECO:0007669"/>
    <property type="project" value="TreeGrafter"/>
</dbReference>
<dbReference type="InterPro" id="IPR013824">
    <property type="entry name" value="Topo_IA_cen_sub1"/>
</dbReference>
<dbReference type="EMBL" id="SJSA01000002">
    <property type="protein sequence ID" value="TGG36894.1"/>
    <property type="molecule type" value="Genomic_DNA"/>
</dbReference>
<dbReference type="GO" id="GO:0003677">
    <property type="term" value="F:DNA binding"/>
    <property type="evidence" value="ECO:0007669"/>
    <property type="project" value="UniProtKB-KW"/>
</dbReference>
<dbReference type="PANTHER" id="PTHR11390:SF21">
    <property type="entry name" value="DNA TOPOISOMERASE 3-ALPHA"/>
    <property type="match status" value="1"/>
</dbReference>
<dbReference type="InterPro" id="IPR000380">
    <property type="entry name" value="Topo_IA"/>
</dbReference>
<dbReference type="InterPro" id="IPR013826">
    <property type="entry name" value="Topo_IA_cen_sub3"/>
</dbReference>
<dbReference type="InterPro" id="IPR006171">
    <property type="entry name" value="TOPRIM_dom"/>
</dbReference>
<dbReference type="AlphaFoldDB" id="A0A4Z0V2B8"/>
<dbReference type="Gene3D" id="1.10.290.10">
    <property type="entry name" value="Topoisomerase I, domain 4"/>
    <property type="match status" value="1"/>
</dbReference>
<dbReference type="Proteomes" id="UP000297635">
    <property type="component" value="Unassembled WGS sequence"/>
</dbReference>
<proteinExistence type="predicted"/>
<dbReference type="RefSeq" id="WP_135472598.1">
    <property type="nucleotide sequence ID" value="NZ_SJSA01000002.1"/>
</dbReference>
<dbReference type="InterPro" id="IPR003602">
    <property type="entry name" value="Topo_IA_DNA-bd_dom"/>
</dbReference>
<dbReference type="InterPro" id="IPR013825">
    <property type="entry name" value="Topo_IA_cen_sub2"/>
</dbReference>